<dbReference type="KEGG" id="bsj:UP17_19240"/>
<reference evidence="2" key="1">
    <citation type="submission" date="2023-06" db="EMBL/GenBank/DDBJ databases">
        <title>Comparative genomics of Bacillaceae isolates and their secondary metabolite potential.</title>
        <authorList>
            <person name="Song L."/>
            <person name="Nielsen L.J."/>
            <person name="Mohite O."/>
            <person name="Xu X."/>
            <person name="Weber T."/>
            <person name="Kovacs A.T."/>
        </authorList>
    </citation>
    <scope>NUCLEOTIDE SEQUENCE</scope>
    <source>
        <strain evidence="2">D8_B_37</strain>
    </source>
</reference>
<dbReference type="EMBL" id="JAUCEY010000008">
    <property type="protein sequence ID" value="MDM5452303.1"/>
    <property type="molecule type" value="Genomic_DNA"/>
</dbReference>
<evidence type="ECO:0000313" key="2">
    <source>
        <dbReference type="EMBL" id="MDM5452303.1"/>
    </source>
</evidence>
<keyword evidence="1" id="KW-0472">Membrane</keyword>
<gene>
    <name evidence="2" type="ORF">QUF89_08905</name>
</gene>
<dbReference type="RefSeq" id="WP_061464544.1">
    <property type="nucleotide sequence ID" value="NZ_CP011008.1"/>
</dbReference>
<name>A0AAW7IBL6_9BACI</name>
<keyword evidence="1" id="KW-0812">Transmembrane</keyword>
<proteinExistence type="predicted"/>
<organism evidence="2 3">
    <name type="scientific">Peribacillus simplex</name>
    <dbReference type="NCBI Taxonomy" id="1478"/>
    <lineage>
        <taxon>Bacteria</taxon>
        <taxon>Bacillati</taxon>
        <taxon>Bacillota</taxon>
        <taxon>Bacilli</taxon>
        <taxon>Bacillales</taxon>
        <taxon>Bacillaceae</taxon>
        <taxon>Peribacillus</taxon>
    </lineage>
</organism>
<dbReference type="Proteomes" id="UP001234602">
    <property type="component" value="Unassembled WGS sequence"/>
</dbReference>
<feature type="transmembrane region" description="Helical" evidence="1">
    <location>
        <begin position="7"/>
        <end position="28"/>
    </location>
</feature>
<comment type="caution">
    <text evidence="2">The sequence shown here is derived from an EMBL/GenBank/DDBJ whole genome shotgun (WGS) entry which is preliminary data.</text>
</comment>
<keyword evidence="1" id="KW-1133">Transmembrane helix</keyword>
<accession>A0AAW7IBL6</accession>
<evidence type="ECO:0000313" key="3">
    <source>
        <dbReference type="Proteomes" id="UP001234602"/>
    </source>
</evidence>
<protein>
    <submittedName>
        <fullName evidence="2">Uncharacterized protein</fullName>
    </submittedName>
</protein>
<sequence>MELYIELFIFLAIIFLIVISNRFLPWWVKAAIAVYYSAISYLFIATKNKIDKQYENITPVPDAYWDKNSAWVDTMTGYYLWSFLIILLFIYFKWFTSVKSKEAKGWVIVSFIPSLALFLLFIFIFSFSYGYRP</sequence>
<feature type="transmembrane region" description="Helical" evidence="1">
    <location>
        <begin position="78"/>
        <end position="95"/>
    </location>
</feature>
<evidence type="ECO:0000256" key="1">
    <source>
        <dbReference type="SAM" id="Phobius"/>
    </source>
</evidence>
<feature type="transmembrane region" description="Helical" evidence="1">
    <location>
        <begin position="107"/>
        <end position="131"/>
    </location>
</feature>
<dbReference type="AlphaFoldDB" id="A0AAW7IBL6"/>